<dbReference type="EMBL" id="AVOT02002733">
    <property type="protein sequence ID" value="MBW0471358.1"/>
    <property type="molecule type" value="Genomic_DNA"/>
</dbReference>
<evidence type="ECO:0000256" key="4">
    <source>
        <dbReference type="ARBA" id="ARBA00022692"/>
    </source>
</evidence>
<keyword evidence="6" id="KW-0735">Signal-anchor</keyword>
<dbReference type="FunFam" id="3.20.20.80:FF:000033">
    <property type="entry name" value="Glucan 1,3-beta-glucosidase A"/>
    <property type="match status" value="1"/>
</dbReference>
<feature type="domain" description="Glycoside hydrolase family 5" evidence="18">
    <location>
        <begin position="340"/>
        <end position="503"/>
    </location>
</feature>
<dbReference type="Pfam" id="PF00150">
    <property type="entry name" value="Cellulase"/>
    <property type="match status" value="1"/>
</dbReference>
<dbReference type="GO" id="GO:0009251">
    <property type="term" value="P:glucan catabolic process"/>
    <property type="evidence" value="ECO:0007669"/>
    <property type="project" value="TreeGrafter"/>
</dbReference>
<dbReference type="SUPFAM" id="SSF51445">
    <property type="entry name" value="(Trans)glycosidases"/>
    <property type="match status" value="1"/>
</dbReference>
<reference evidence="19" key="1">
    <citation type="submission" date="2021-03" db="EMBL/GenBank/DDBJ databases">
        <title>Draft genome sequence of rust myrtle Austropuccinia psidii MF-1, a brazilian biotype.</title>
        <authorList>
            <person name="Quecine M.C."/>
            <person name="Pachon D.M.R."/>
            <person name="Bonatelli M.L."/>
            <person name="Correr F.H."/>
            <person name="Franceschini L.M."/>
            <person name="Leite T.F."/>
            <person name="Margarido G.R.A."/>
            <person name="Almeida C.A."/>
            <person name="Ferrarezi J.A."/>
            <person name="Labate C.A."/>
        </authorList>
    </citation>
    <scope>NUCLEOTIDE SEQUENCE</scope>
    <source>
        <strain evidence="19">MF-1</strain>
    </source>
</reference>
<evidence type="ECO:0000313" key="20">
    <source>
        <dbReference type="Proteomes" id="UP000765509"/>
    </source>
</evidence>
<comment type="caution">
    <text evidence="19">The sequence shown here is derived from an EMBL/GenBank/DDBJ whole genome shotgun (WGS) entry which is preliminary data.</text>
</comment>
<dbReference type="PANTHER" id="PTHR31297">
    <property type="entry name" value="GLUCAN ENDO-1,6-BETA-GLUCOSIDASE B"/>
    <property type="match status" value="1"/>
</dbReference>
<evidence type="ECO:0000256" key="17">
    <source>
        <dbReference type="SAM" id="Phobius"/>
    </source>
</evidence>
<name>A0A9Q3BUK1_9BASI</name>
<dbReference type="AlphaFoldDB" id="A0A9Q3BUK1"/>
<evidence type="ECO:0000259" key="18">
    <source>
        <dbReference type="Pfam" id="PF00150"/>
    </source>
</evidence>
<comment type="function">
    <text evidence="13">Glucosidase involved in the degradation of cellulosic biomass. Active on lichenan.</text>
</comment>
<keyword evidence="3" id="KW-1003">Cell membrane</keyword>
<evidence type="ECO:0000256" key="6">
    <source>
        <dbReference type="ARBA" id="ARBA00022968"/>
    </source>
</evidence>
<dbReference type="Gene3D" id="3.20.20.80">
    <property type="entry name" value="Glycosidases"/>
    <property type="match status" value="1"/>
</dbReference>
<comment type="subcellular location">
    <subcellularLocation>
        <location evidence="1">Cell membrane</location>
        <topology evidence="1">Single-pass type II membrane protein</topology>
    </subcellularLocation>
</comment>
<evidence type="ECO:0000256" key="2">
    <source>
        <dbReference type="ARBA" id="ARBA00005641"/>
    </source>
</evidence>
<accession>A0A9Q3BUK1</accession>
<gene>
    <name evidence="19" type="ORF">O181_011073</name>
</gene>
<keyword evidence="11" id="KW-0961">Cell wall biogenesis/degradation</keyword>
<keyword evidence="8 17" id="KW-0472">Membrane</keyword>
<organism evidence="19 20">
    <name type="scientific">Austropuccinia psidii MF-1</name>
    <dbReference type="NCBI Taxonomy" id="1389203"/>
    <lineage>
        <taxon>Eukaryota</taxon>
        <taxon>Fungi</taxon>
        <taxon>Dikarya</taxon>
        <taxon>Basidiomycota</taxon>
        <taxon>Pucciniomycotina</taxon>
        <taxon>Pucciniomycetes</taxon>
        <taxon>Pucciniales</taxon>
        <taxon>Sphaerophragmiaceae</taxon>
        <taxon>Austropuccinia</taxon>
    </lineage>
</organism>
<evidence type="ECO:0000256" key="9">
    <source>
        <dbReference type="ARBA" id="ARBA00023180"/>
    </source>
</evidence>
<dbReference type="OrthoDB" id="62120at2759"/>
<evidence type="ECO:0000256" key="10">
    <source>
        <dbReference type="ARBA" id="ARBA00023295"/>
    </source>
</evidence>
<protein>
    <recommendedName>
        <fullName evidence="14">glucan 1,3-beta-glucosidase</fullName>
        <ecNumber evidence="14">3.2.1.58</ecNumber>
    </recommendedName>
    <alternativeName>
        <fullName evidence="15">Exo-1,3-beta-glucanase D</fullName>
    </alternativeName>
</protein>
<dbReference type="GO" id="GO:0004338">
    <property type="term" value="F:glucan exo-1,3-beta-glucosidase activity"/>
    <property type="evidence" value="ECO:0007669"/>
    <property type="project" value="UniProtKB-EC"/>
</dbReference>
<evidence type="ECO:0000256" key="12">
    <source>
        <dbReference type="ARBA" id="ARBA00036824"/>
    </source>
</evidence>
<sequence>MQASYRDSTMDSNFDGDLQTNSNYYGELGIDSFLGTLNTISGDWENSMAGLDFQESSIAGSDLQENSISGLDFQESSIAGLDFQESSSRVQPGLSVDPPLSQRVHFLSRNLSASQSDLTTSSNSDFSAIESNQPTSIINTKLLDGVTTEESSEAYKDQTRDPPQQRLKKQSSFKRKQNFSEKIRKNRKRIIIFSILVIIILAAVIASTIWLKSPGRQRKVNDKHSAVNFPANQKLWGVGGDEIITNKGKKFIYNNTLGGTWVAIPYNDSARPQGDQPALNERWDYSSDRILGVNLGGWLVIEPFITPSLFEPYLENQKPVTDEWELSQALGTSLASTIESHYDNFITEEDFAQIASAGLNWVRLPVGWWMIETLGDEPFLEGVSWKYFFRALGWARKYGLRINLDLHAVPGSQNGWNHSGRSGTVGFLAGAMGIANAQRTLNYVRTLAQFISQPEYKNVVPMFSILNEPFLESISRQAITSWYYQAYRIVREIGGYGEGKGPFVVIHDGFEGLGKTSWAGFMKGSDRIALDSHNYWCFTAQVNDPMQTNAFKPCNGWAARSNETMQTFGLAMIAEWSVAVNDCGLFVNGVNKGSRYEGTFPNPNRPNSEFQRVGSCTEWLDHRTWSQDRKKGFADMAQASQDAAINSFFWTWKIGDSIKQNFPPNPMWSYKVGLQAGFIRPDARGSRGVCSQLSSQFQMPLKTYQWSGRLAPWKTGEIANDTINQDQMEAVKSFPPPTILGGAPNGQGRYNTTLLPQLAATGPAKILKPIPIVIGNKTYAGGNGWFNQNDKAGYFAPISGCQYLDPWAGVNAVAPPPCAAL</sequence>
<dbReference type="GO" id="GO:0009986">
    <property type="term" value="C:cell surface"/>
    <property type="evidence" value="ECO:0007669"/>
    <property type="project" value="TreeGrafter"/>
</dbReference>
<keyword evidence="5" id="KW-0378">Hydrolase</keyword>
<evidence type="ECO:0000256" key="14">
    <source>
        <dbReference type="ARBA" id="ARBA00038929"/>
    </source>
</evidence>
<dbReference type="GO" id="GO:0005886">
    <property type="term" value="C:plasma membrane"/>
    <property type="evidence" value="ECO:0007669"/>
    <property type="project" value="UniProtKB-SubCell"/>
</dbReference>
<evidence type="ECO:0000256" key="11">
    <source>
        <dbReference type="ARBA" id="ARBA00023316"/>
    </source>
</evidence>
<dbReference type="InterPro" id="IPR001547">
    <property type="entry name" value="Glyco_hydro_5"/>
</dbReference>
<keyword evidence="4 17" id="KW-0812">Transmembrane</keyword>
<evidence type="ECO:0000313" key="19">
    <source>
        <dbReference type="EMBL" id="MBW0471358.1"/>
    </source>
</evidence>
<feature type="compositionally biased region" description="Basic residues" evidence="16">
    <location>
        <begin position="166"/>
        <end position="177"/>
    </location>
</feature>
<evidence type="ECO:0000256" key="3">
    <source>
        <dbReference type="ARBA" id="ARBA00022475"/>
    </source>
</evidence>
<keyword evidence="9" id="KW-0325">Glycoprotein</keyword>
<evidence type="ECO:0000256" key="16">
    <source>
        <dbReference type="SAM" id="MobiDB-lite"/>
    </source>
</evidence>
<keyword evidence="20" id="KW-1185">Reference proteome</keyword>
<dbReference type="InterPro" id="IPR017853">
    <property type="entry name" value="GH"/>
</dbReference>
<evidence type="ECO:0000256" key="7">
    <source>
        <dbReference type="ARBA" id="ARBA00022989"/>
    </source>
</evidence>
<keyword evidence="7 17" id="KW-1133">Transmembrane helix</keyword>
<comment type="catalytic activity">
    <reaction evidence="12">
        <text>Successive hydrolysis of beta-D-glucose units from the non-reducing ends of (1-&gt;3)-beta-D-glucans, releasing alpha-glucose.</text>
        <dbReference type="EC" id="3.2.1.58"/>
    </reaction>
</comment>
<comment type="similarity">
    <text evidence="2">Belongs to the glycosyl hydrolase 5 (cellulase A) family.</text>
</comment>
<evidence type="ECO:0000256" key="13">
    <source>
        <dbReference type="ARBA" id="ARBA00037126"/>
    </source>
</evidence>
<feature type="transmembrane region" description="Helical" evidence="17">
    <location>
        <begin position="190"/>
        <end position="211"/>
    </location>
</feature>
<keyword evidence="10" id="KW-0326">Glycosidase</keyword>
<evidence type="ECO:0000256" key="8">
    <source>
        <dbReference type="ARBA" id="ARBA00023136"/>
    </source>
</evidence>
<dbReference type="Proteomes" id="UP000765509">
    <property type="component" value="Unassembled WGS sequence"/>
</dbReference>
<dbReference type="PANTHER" id="PTHR31297:SF34">
    <property type="entry name" value="GLUCAN 1,3-BETA-GLUCOSIDASE 2"/>
    <property type="match status" value="1"/>
</dbReference>
<dbReference type="GO" id="GO:0005576">
    <property type="term" value="C:extracellular region"/>
    <property type="evidence" value="ECO:0007669"/>
    <property type="project" value="TreeGrafter"/>
</dbReference>
<feature type="region of interest" description="Disordered" evidence="16">
    <location>
        <begin position="149"/>
        <end position="180"/>
    </location>
</feature>
<dbReference type="InterPro" id="IPR050386">
    <property type="entry name" value="Glycosyl_hydrolase_5"/>
</dbReference>
<proteinExistence type="inferred from homology"/>
<evidence type="ECO:0000256" key="15">
    <source>
        <dbReference type="ARBA" id="ARBA00041260"/>
    </source>
</evidence>
<dbReference type="GO" id="GO:0071555">
    <property type="term" value="P:cell wall organization"/>
    <property type="evidence" value="ECO:0007669"/>
    <property type="project" value="UniProtKB-KW"/>
</dbReference>
<evidence type="ECO:0000256" key="1">
    <source>
        <dbReference type="ARBA" id="ARBA00004401"/>
    </source>
</evidence>
<evidence type="ECO:0000256" key="5">
    <source>
        <dbReference type="ARBA" id="ARBA00022801"/>
    </source>
</evidence>
<dbReference type="EC" id="3.2.1.58" evidence="14"/>